<organism evidence="4 5">
    <name type="scientific">Flavobacterium rhizosphaerae</name>
    <dbReference type="NCBI Taxonomy" id="3163298"/>
    <lineage>
        <taxon>Bacteria</taxon>
        <taxon>Pseudomonadati</taxon>
        <taxon>Bacteroidota</taxon>
        <taxon>Flavobacteriia</taxon>
        <taxon>Flavobacteriales</taxon>
        <taxon>Flavobacteriaceae</taxon>
        <taxon>Flavobacterium</taxon>
    </lineage>
</organism>
<evidence type="ECO:0000313" key="4">
    <source>
        <dbReference type="EMBL" id="MFL9845775.1"/>
    </source>
</evidence>
<dbReference type="RefSeq" id="WP_408086057.1">
    <property type="nucleotide sequence ID" value="NZ_JBELPZ010000021.1"/>
</dbReference>
<dbReference type="InterPro" id="IPR036942">
    <property type="entry name" value="Beta-barrel_TonB_sf"/>
</dbReference>
<dbReference type="Proteomes" id="UP001629156">
    <property type="component" value="Unassembled WGS sequence"/>
</dbReference>
<proteinExistence type="predicted"/>
<dbReference type="EMBL" id="JBELPZ010000021">
    <property type="protein sequence ID" value="MFL9845775.1"/>
    <property type="molecule type" value="Genomic_DNA"/>
</dbReference>
<protein>
    <submittedName>
        <fullName evidence="4">TonB-dependent receptor</fullName>
    </submittedName>
</protein>
<accession>A0ABW8Z2I4</accession>
<keyword evidence="4" id="KW-0675">Receptor</keyword>
<gene>
    <name evidence="4" type="ORF">ABS766_15250</name>
</gene>
<keyword evidence="5" id="KW-1185">Reference proteome</keyword>
<name>A0ABW8Z2I4_9FLAO</name>
<comment type="subcellular location">
    <subcellularLocation>
        <location evidence="1">Cell outer membrane</location>
    </subcellularLocation>
</comment>
<evidence type="ECO:0000256" key="2">
    <source>
        <dbReference type="ARBA" id="ARBA00023136"/>
    </source>
</evidence>
<reference evidence="4 5" key="1">
    <citation type="submission" date="2024-06" db="EMBL/GenBank/DDBJ databases">
        <authorList>
            <person name="Kaempfer P."/>
            <person name="Viver T."/>
        </authorList>
    </citation>
    <scope>NUCLEOTIDE SEQUENCE [LARGE SCALE GENOMIC DNA]</scope>
    <source>
        <strain evidence="4 5">ST-119</strain>
    </source>
</reference>
<keyword evidence="2" id="KW-0472">Membrane</keyword>
<keyword evidence="3" id="KW-0998">Cell outer membrane</keyword>
<evidence type="ECO:0000313" key="5">
    <source>
        <dbReference type="Proteomes" id="UP001629156"/>
    </source>
</evidence>
<evidence type="ECO:0000256" key="1">
    <source>
        <dbReference type="ARBA" id="ARBA00004442"/>
    </source>
</evidence>
<comment type="caution">
    <text evidence="4">The sequence shown here is derived from an EMBL/GenBank/DDBJ whole genome shotgun (WGS) entry which is preliminary data.</text>
</comment>
<sequence length="596" mass="67258">MKIKFQYIAFITAIAGIQTVVAQKKDENIGTEVVNVVKPYTPTVSDAFKVKETPVIEDDENTQKKNIEYNIFSYPVASTFSPEKGRAASVEREPKEKLFSNYATLGVGNYGTVNAELFVTQELENSQYVGGMLRHLSSQGDINDVWLDNNYANTSIDLTYGSRQKEFNWNLDAGYQNQVYNWYGLPQDFLLELTPDLNTGEYIADIDPKQTYNTAYVGGRVGVEDSFFHEASLQYKRFWDGYDSAENRFFVTPSFDVDVMDEKIKVDVVADYVGGTFDNTYVSQSAFLLGEENKYSNFNLGIQPSLLYNADDFAVQLGVGLFYSMQKQNDNSDNKIYVYPQVKASYKVVNDLMIAYAGAEGTLQQNSYADFVGQNPFVAPSLYITPTDQKYDVYVGLKGKLASTVAYNIRGSYKNEDNRAMFLHNSFLLIDPAPNFGNANSFGVVYDNLKTVSFFGELKADFSDKVTGGINAEFNSYTTDVEAEAWNLPQIKVGANLEVDITEKWYAGTNVFFVGERKGLNPTTDSLPPDDILIRQQTVTLDSYFDVNAHVGYKYNERLSGFVRLNNILGQNYDRWVNYQVQGFQFMVGASYKFNF</sequence>
<dbReference type="SUPFAM" id="SSF56935">
    <property type="entry name" value="Porins"/>
    <property type="match status" value="1"/>
</dbReference>
<dbReference type="Gene3D" id="2.40.170.20">
    <property type="entry name" value="TonB-dependent receptor, beta-barrel domain"/>
    <property type="match status" value="1"/>
</dbReference>
<evidence type="ECO:0000256" key="3">
    <source>
        <dbReference type="ARBA" id="ARBA00023237"/>
    </source>
</evidence>